<dbReference type="GO" id="GO:0006751">
    <property type="term" value="P:glutathione catabolic process"/>
    <property type="evidence" value="ECO:0007669"/>
    <property type="project" value="UniProtKB-UniRule"/>
</dbReference>
<evidence type="ECO:0000256" key="7">
    <source>
        <dbReference type="ARBA" id="ARBA00023315"/>
    </source>
</evidence>
<dbReference type="RefSeq" id="WP_021817328.1">
    <property type="nucleotide sequence ID" value="NZ_AVBC01000014.1"/>
</dbReference>
<feature type="active site" description="Nucleophile" evidence="9">
    <location>
        <position position="424"/>
    </location>
</feature>
<evidence type="ECO:0000256" key="1">
    <source>
        <dbReference type="ARBA" id="ARBA00001049"/>
    </source>
</evidence>
<dbReference type="PRINTS" id="PR01210">
    <property type="entry name" value="GGTRANSPTASE"/>
</dbReference>
<dbReference type="eggNOG" id="COG0405">
    <property type="taxonomic scope" value="Bacteria"/>
</dbReference>
<evidence type="ECO:0000256" key="2">
    <source>
        <dbReference type="ARBA" id="ARBA00001089"/>
    </source>
</evidence>
<dbReference type="STRING" id="1178482.AR456_11060"/>
<evidence type="ECO:0000256" key="5">
    <source>
        <dbReference type="ARBA" id="ARBA00022801"/>
    </source>
</evidence>
<dbReference type="AlphaFoldDB" id="W1NAZ9"/>
<dbReference type="KEGG" id="hhu:AR456_11060"/>
<dbReference type="Proteomes" id="UP000019113">
    <property type="component" value="Unassembled WGS sequence"/>
</dbReference>
<dbReference type="UniPathway" id="UPA00204"/>
<dbReference type="PANTHER" id="PTHR43199:SF1">
    <property type="entry name" value="GLUTATHIONE HYDROLASE PROENZYME"/>
    <property type="match status" value="1"/>
</dbReference>
<feature type="region of interest" description="Disordered" evidence="12">
    <location>
        <begin position="393"/>
        <end position="424"/>
    </location>
</feature>
<sequence length="613" mass="64759">MNPASPCRYQPLPRAIKQGSILIGCLALGISSALAADFQYTRPAISPEGSSGFAEKPGWSTSTFAVAAANPLATDAGYQVLKAGGSAIDAAIAVQMVLTLVEPQSSGIGGGAFLMLYDGEQVHAYDGREKAPSAVDEKLFLDADGEPLDFMKAVESGRSVGVPGTVRMLELAHEAHGKLPWKDLFQPAISLAEEGFAVSPRLHQSIASTPSLAEDSIAAEFYFDSDGQPLAEGAVLKNPALAEILTRISDKGSSALHTGSIAEELVSRVQQHPEMPGKLSLEDLAGYTAEDREPLCNDWLEYEVCGFPPPSSGHLTVMQILGMMAARPDIETAIHDGVPTVEWLHPFLEASRLAFADRGRYIGDPGFVEPPGGDWNTMLAPDYLSSRAELIGDTSMGSGAAEPGNPGPLMTSWASQPEQPEHGTSHISIIDADGQAIAMTTTIEQGFGSRIMANGGTDLAGGYLLNNELTDFSFAPTDEDGTPIANRVQPGKRPRSSMSPTLVFDGESGDLVASLGSPGGAAIIHYTAQTMDAMLNRDLNAQEALNLPHAITLGDTVYLEEGRFPEATVRDLEGLGHDVETRELTSGLQALRVTEDGFFGGADPRREGVVMGD</sequence>
<reference evidence="14 15" key="1">
    <citation type="submission" date="2013-08" db="EMBL/GenBank/DDBJ databases">
        <title>draft genome of Halomonas huanghegensis, strain BJGMM-B45T.</title>
        <authorList>
            <person name="Miao C."/>
            <person name="Wan Y."/>
            <person name="Jin W."/>
        </authorList>
    </citation>
    <scope>NUCLEOTIDE SEQUENCE [LARGE SCALE GENOMIC DNA]</scope>
    <source>
        <strain evidence="14 15">BJGMM-B45</strain>
    </source>
</reference>
<feature type="binding site" evidence="10">
    <location>
        <position position="128"/>
    </location>
    <ligand>
        <name>L-glutamate</name>
        <dbReference type="ChEBI" id="CHEBI:29985"/>
    </ligand>
</feature>
<keyword evidence="5 11" id="KW-0378">Hydrolase</keyword>
<dbReference type="SUPFAM" id="SSF56235">
    <property type="entry name" value="N-terminal nucleophile aminohydrolases (Ntn hydrolases)"/>
    <property type="match status" value="1"/>
</dbReference>
<dbReference type="NCBIfam" id="TIGR00066">
    <property type="entry name" value="g_glut_trans"/>
    <property type="match status" value="1"/>
</dbReference>
<dbReference type="InterPro" id="IPR029055">
    <property type="entry name" value="Ntn_hydrolases_N"/>
</dbReference>
<dbReference type="PATRIC" id="fig|1178482.3.peg.378"/>
<dbReference type="InterPro" id="IPR043137">
    <property type="entry name" value="GGT_ssub_C"/>
</dbReference>
<feature type="binding site" evidence="10">
    <location>
        <begin position="496"/>
        <end position="497"/>
    </location>
    <ligand>
        <name>L-glutamate</name>
        <dbReference type="ChEBI" id="CHEBI:29985"/>
    </ligand>
</feature>
<evidence type="ECO:0000256" key="6">
    <source>
        <dbReference type="ARBA" id="ARBA00023145"/>
    </source>
</evidence>
<dbReference type="GO" id="GO:0036374">
    <property type="term" value="F:glutathione hydrolase activity"/>
    <property type="evidence" value="ECO:0007669"/>
    <property type="project" value="UniProtKB-UniRule"/>
</dbReference>
<comment type="catalytic activity">
    <reaction evidence="1 11">
        <text>an S-substituted glutathione + H2O = an S-substituted L-cysteinylglycine + L-glutamate</text>
        <dbReference type="Rhea" id="RHEA:59468"/>
        <dbReference type="ChEBI" id="CHEBI:15377"/>
        <dbReference type="ChEBI" id="CHEBI:29985"/>
        <dbReference type="ChEBI" id="CHEBI:90779"/>
        <dbReference type="ChEBI" id="CHEBI:143103"/>
        <dbReference type="EC" id="3.4.19.13"/>
    </reaction>
</comment>
<dbReference type="Gene3D" id="3.60.20.40">
    <property type="match status" value="1"/>
</dbReference>
<dbReference type="PANTHER" id="PTHR43199">
    <property type="entry name" value="GLUTATHIONE HYDROLASE"/>
    <property type="match status" value="1"/>
</dbReference>
<dbReference type="InterPro" id="IPR000101">
    <property type="entry name" value="GGT_peptidase"/>
</dbReference>
<keyword evidence="6 11" id="KW-0865">Zymogen</keyword>
<comment type="similarity">
    <text evidence="3 11">Belongs to the gamma-glutamyltransferase family.</text>
</comment>
<dbReference type="InterPro" id="IPR051792">
    <property type="entry name" value="GGT_bact"/>
</dbReference>
<evidence type="ECO:0000256" key="10">
    <source>
        <dbReference type="PIRSR" id="PIRSR600101-2"/>
    </source>
</evidence>
<evidence type="ECO:0000313" key="14">
    <source>
        <dbReference type="EMBL" id="ERL52704.1"/>
    </source>
</evidence>
<proteinExistence type="inferred from homology"/>
<evidence type="ECO:0000313" key="15">
    <source>
        <dbReference type="Proteomes" id="UP000019113"/>
    </source>
</evidence>
<organism evidence="14 15">
    <name type="scientific">Halomonas huangheensis</name>
    <dbReference type="NCBI Taxonomy" id="1178482"/>
    <lineage>
        <taxon>Bacteria</taxon>
        <taxon>Pseudomonadati</taxon>
        <taxon>Pseudomonadota</taxon>
        <taxon>Gammaproteobacteria</taxon>
        <taxon>Oceanospirillales</taxon>
        <taxon>Halomonadaceae</taxon>
        <taxon>Halomonas</taxon>
    </lineage>
</organism>
<name>W1NAZ9_9GAMM</name>
<feature type="chain" id="PRO_5009977494" description="Glutathione hydrolase proenzyme" evidence="13">
    <location>
        <begin position="36"/>
        <end position="613"/>
    </location>
</feature>
<dbReference type="Pfam" id="PF01019">
    <property type="entry name" value="G_glu_transpept"/>
    <property type="match status" value="1"/>
</dbReference>
<dbReference type="EC" id="2.3.2.2" evidence="11"/>
<dbReference type="GO" id="GO:0006750">
    <property type="term" value="P:glutathione biosynthetic process"/>
    <property type="evidence" value="ECO:0007669"/>
    <property type="project" value="UniProtKB-KW"/>
</dbReference>
<comment type="pathway">
    <text evidence="11">Sulfur metabolism; glutathione metabolism.</text>
</comment>
<dbReference type="GO" id="GO:0103068">
    <property type="term" value="F:leukotriene C4 gamma-glutamyl transferase activity"/>
    <property type="evidence" value="ECO:0007669"/>
    <property type="project" value="UniProtKB-EC"/>
</dbReference>
<dbReference type="Gene3D" id="1.10.246.130">
    <property type="match status" value="1"/>
</dbReference>
<comment type="catalytic activity">
    <reaction evidence="8 11">
        <text>an N-terminal (5-L-glutamyl)-[peptide] + an alpha-amino acid = 5-L-glutamyl amino acid + an N-terminal L-alpha-aminoacyl-[peptide]</text>
        <dbReference type="Rhea" id="RHEA:23904"/>
        <dbReference type="Rhea" id="RHEA-COMP:9780"/>
        <dbReference type="Rhea" id="RHEA-COMP:9795"/>
        <dbReference type="ChEBI" id="CHEBI:77644"/>
        <dbReference type="ChEBI" id="CHEBI:78597"/>
        <dbReference type="ChEBI" id="CHEBI:78599"/>
        <dbReference type="ChEBI" id="CHEBI:78608"/>
        <dbReference type="EC" id="2.3.2.2"/>
    </reaction>
</comment>
<evidence type="ECO:0000256" key="12">
    <source>
        <dbReference type="SAM" id="MobiDB-lite"/>
    </source>
</evidence>
<comment type="subunit">
    <text evidence="11">This enzyme consists of two polypeptide chains, which are synthesized in precursor form from a single polypeptide.</text>
</comment>
<gene>
    <name evidence="14" type="ORF">BJB45_15605</name>
</gene>
<keyword evidence="15" id="KW-1185">Reference proteome</keyword>
<comment type="catalytic activity">
    <reaction evidence="2 11">
        <text>glutathione + H2O = L-cysteinylglycine + L-glutamate</text>
        <dbReference type="Rhea" id="RHEA:28807"/>
        <dbReference type="ChEBI" id="CHEBI:15377"/>
        <dbReference type="ChEBI" id="CHEBI:29985"/>
        <dbReference type="ChEBI" id="CHEBI:57925"/>
        <dbReference type="ChEBI" id="CHEBI:61694"/>
        <dbReference type="EC" id="3.4.19.13"/>
    </reaction>
</comment>
<evidence type="ECO:0000256" key="3">
    <source>
        <dbReference type="ARBA" id="ARBA00009381"/>
    </source>
</evidence>
<comment type="caution">
    <text evidence="14">The sequence shown here is derived from an EMBL/GenBank/DDBJ whole genome shotgun (WGS) entry which is preliminary data.</text>
</comment>
<feature type="region of interest" description="Disordered" evidence="12">
    <location>
        <begin position="476"/>
        <end position="501"/>
    </location>
</feature>
<evidence type="ECO:0000256" key="11">
    <source>
        <dbReference type="RuleBase" id="RU368036"/>
    </source>
</evidence>
<protein>
    <recommendedName>
        <fullName evidence="11">Glutathione hydrolase proenzyme</fullName>
        <ecNumber evidence="11">2.3.2.2</ecNumber>
        <ecNumber evidence="11">3.4.19.13</ecNumber>
    </recommendedName>
    <component>
        <recommendedName>
            <fullName evidence="11">Glutathione hydrolase large chain</fullName>
        </recommendedName>
    </component>
    <component>
        <recommendedName>
            <fullName evidence="11">Glutathione hydrolase small chain</fullName>
        </recommendedName>
    </component>
</protein>
<dbReference type="EMBL" id="AVBC01000014">
    <property type="protein sequence ID" value="ERL52704.1"/>
    <property type="molecule type" value="Genomic_DNA"/>
</dbReference>
<evidence type="ECO:0000256" key="9">
    <source>
        <dbReference type="PIRSR" id="PIRSR600101-1"/>
    </source>
</evidence>
<keyword evidence="7 11" id="KW-0012">Acyltransferase</keyword>
<feature type="signal peptide" evidence="13">
    <location>
        <begin position="1"/>
        <end position="35"/>
    </location>
</feature>
<feature type="binding site" evidence="10">
    <location>
        <position position="520"/>
    </location>
    <ligand>
        <name>L-glutamate</name>
        <dbReference type="ChEBI" id="CHEBI:29985"/>
    </ligand>
</feature>
<evidence type="ECO:0000256" key="4">
    <source>
        <dbReference type="ARBA" id="ARBA00022679"/>
    </source>
</evidence>
<keyword evidence="13" id="KW-0732">Signal</keyword>
<keyword evidence="4 11" id="KW-0808">Transferase</keyword>
<accession>W1NAZ9</accession>
<dbReference type="InterPro" id="IPR043138">
    <property type="entry name" value="GGT_lsub"/>
</dbReference>
<comment type="PTM">
    <text evidence="11">Cleaved by autocatalysis into a large and a small subunit.</text>
</comment>
<keyword evidence="11" id="KW-0317">Glutathione biosynthesis</keyword>
<evidence type="ECO:0000256" key="8">
    <source>
        <dbReference type="ARBA" id="ARBA00047417"/>
    </source>
</evidence>
<dbReference type="EC" id="3.4.19.13" evidence="11"/>
<dbReference type="OrthoDB" id="5297205at2"/>
<feature type="binding site" evidence="10">
    <location>
        <position position="471"/>
    </location>
    <ligand>
        <name>L-glutamate</name>
        <dbReference type="ChEBI" id="CHEBI:29985"/>
    </ligand>
</feature>
<evidence type="ECO:0000256" key="13">
    <source>
        <dbReference type="SAM" id="SignalP"/>
    </source>
</evidence>